<dbReference type="GO" id="GO:0051539">
    <property type="term" value="F:4 iron, 4 sulfur cluster binding"/>
    <property type="evidence" value="ECO:0007669"/>
    <property type="project" value="UniProtKB-UniRule"/>
</dbReference>
<dbReference type="Pfam" id="PF04055">
    <property type="entry name" value="Radical_SAM"/>
    <property type="match status" value="1"/>
</dbReference>
<dbReference type="PROSITE" id="PS51918">
    <property type="entry name" value="RADICAL_SAM"/>
    <property type="match status" value="1"/>
</dbReference>
<dbReference type="NCBIfam" id="TIGR00510">
    <property type="entry name" value="lipA"/>
    <property type="match status" value="1"/>
</dbReference>
<keyword evidence="2 9" id="KW-0963">Cytoplasm</keyword>
<dbReference type="NCBIfam" id="NF004019">
    <property type="entry name" value="PRK05481.1"/>
    <property type="match status" value="1"/>
</dbReference>
<evidence type="ECO:0000256" key="4">
    <source>
        <dbReference type="ARBA" id="ARBA00022691"/>
    </source>
</evidence>
<evidence type="ECO:0000256" key="6">
    <source>
        <dbReference type="ARBA" id="ARBA00023004"/>
    </source>
</evidence>
<dbReference type="GO" id="GO:0016992">
    <property type="term" value="F:lipoate synthase activity"/>
    <property type="evidence" value="ECO:0007669"/>
    <property type="project" value="UniProtKB-UniRule"/>
</dbReference>
<dbReference type="InterPro" id="IPR058240">
    <property type="entry name" value="rSAM_sf"/>
</dbReference>
<evidence type="ECO:0000256" key="5">
    <source>
        <dbReference type="ARBA" id="ARBA00022723"/>
    </source>
</evidence>
<evidence type="ECO:0000313" key="11">
    <source>
        <dbReference type="EMBL" id="ACO04008.1"/>
    </source>
</evidence>
<dbReference type="Gene3D" id="3.20.20.70">
    <property type="entry name" value="Aldolase class I"/>
    <property type="match status" value="1"/>
</dbReference>
<feature type="binding site" evidence="9">
    <location>
        <position position="268"/>
    </location>
    <ligand>
        <name>[4Fe-4S] cluster</name>
        <dbReference type="ChEBI" id="CHEBI:49883"/>
        <label>1</label>
    </ligand>
</feature>
<dbReference type="HOGENOM" id="CLU_033144_2_1_0"/>
<comment type="pathway">
    <text evidence="9">Protein modification; protein lipoylation via endogenous pathway; protein N(6)-(lipoyl)lysine from octanoyl-[acyl-carrier-protein]: step 2/2.</text>
</comment>
<comment type="similarity">
    <text evidence="9">Belongs to the radical SAM superfamily. Lipoyl synthase family.</text>
</comment>
<reference evidence="11 12" key="1">
    <citation type="journal article" date="2009" name="J. Bacteriol.">
        <title>Complete and draft genome sequences of six members of the Aquificales.</title>
        <authorList>
            <person name="Reysenbach A.L."/>
            <person name="Hamamura N."/>
            <person name="Podar M."/>
            <person name="Griffiths E."/>
            <person name="Ferreira S."/>
            <person name="Hochstein R."/>
            <person name="Heidelberg J."/>
            <person name="Johnson J."/>
            <person name="Mead D."/>
            <person name="Pohorille A."/>
            <person name="Sarmiento M."/>
            <person name="Schweighofer K."/>
            <person name="Seshadri R."/>
            <person name="Voytek M.A."/>
        </authorList>
    </citation>
    <scope>NUCLEOTIDE SEQUENCE [LARGE SCALE GENOMIC DNA]</scope>
    <source>
        <strain evidence="12">DSM 14350 / EX-H1</strain>
    </source>
</reference>
<dbReference type="UniPathway" id="UPA00538">
    <property type="reaction ID" value="UER00593"/>
</dbReference>
<sequence length="280" mass="31840">MRPKVISPLIPEVTEMKKMLRRLSLNTVCEEASCPNIGECFKKKTATFMILGNICTRACPYCDVDYGKPEPPDPEEPQNIATAVKRLKLRHVVITSVTRDDLPDGGASHFAEVVKAVRRTAPECRIEVLIPDFSGDRKSLEKVVEVKPDIINHNIETVPQLYKKIRHKGDYKRSLEILRWVKEMDSSVITKSGIMVGLGESVEQVLSVMRDLVSVGCDIFTVGQYLQPSIHNYPVKKYYTEDEFRMFETEGYRIGFKEVYSGILVRSSYNASEVFERLIS</sequence>
<dbReference type="SFLD" id="SFLDG01058">
    <property type="entry name" value="lipoyl_synthase_like"/>
    <property type="match status" value="1"/>
</dbReference>
<name>C0QPU7_PERMH</name>
<dbReference type="AlphaFoldDB" id="C0QPU7"/>
<evidence type="ECO:0000259" key="10">
    <source>
        <dbReference type="PROSITE" id="PS51918"/>
    </source>
</evidence>
<keyword evidence="6 9" id="KW-0408">Iron</keyword>
<gene>
    <name evidence="9 11" type="primary">lipA</name>
    <name evidence="11" type="ordered locus">PERMA_0907</name>
</gene>
<dbReference type="eggNOG" id="COG0320">
    <property type="taxonomic scope" value="Bacteria"/>
</dbReference>
<evidence type="ECO:0000256" key="8">
    <source>
        <dbReference type="ARBA" id="ARBA00047326"/>
    </source>
</evidence>
<feature type="binding site" evidence="9">
    <location>
        <position position="34"/>
    </location>
    <ligand>
        <name>[4Fe-4S] cluster</name>
        <dbReference type="ChEBI" id="CHEBI:49883"/>
        <label>1</label>
    </ligand>
</feature>
<dbReference type="OrthoDB" id="9787898at2"/>
<comment type="cofactor">
    <cofactor evidence="9">
        <name>[4Fe-4S] cluster</name>
        <dbReference type="ChEBI" id="CHEBI:49883"/>
    </cofactor>
    <text evidence="9">Binds 2 [4Fe-4S] clusters per subunit. One cluster is coordinated with 3 cysteines and an exchangeable S-adenosyl-L-methionine.</text>
</comment>
<dbReference type="RefSeq" id="WP_012676246.1">
    <property type="nucleotide sequence ID" value="NC_012440.1"/>
</dbReference>
<evidence type="ECO:0000256" key="1">
    <source>
        <dbReference type="ARBA" id="ARBA00022485"/>
    </source>
</evidence>
<dbReference type="EC" id="2.8.1.8" evidence="9"/>
<evidence type="ECO:0000256" key="7">
    <source>
        <dbReference type="ARBA" id="ARBA00023014"/>
    </source>
</evidence>
<organism evidence="11 12">
    <name type="scientific">Persephonella marina (strain DSM 14350 / EX-H1)</name>
    <dbReference type="NCBI Taxonomy" id="123214"/>
    <lineage>
        <taxon>Bacteria</taxon>
        <taxon>Pseudomonadati</taxon>
        <taxon>Aquificota</taxon>
        <taxon>Aquificia</taxon>
        <taxon>Aquificales</taxon>
        <taxon>Hydrogenothermaceae</taxon>
        <taxon>Persephonella</taxon>
    </lineage>
</organism>
<dbReference type="SUPFAM" id="SSF102114">
    <property type="entry name" value="Radical SAM enzymes"/>
    <property type="match status" value="1"/>
</dbReference>
<dbReference type="InterPro" id="IPR003698">
    <property type="entry name" value="Lipoyl_synth"/>
</dbReference>
<dbReference type="HAMAP" id="MF_00206">
    <property type="entry name" value="Lipoyl_synth"/>
    <property type="match status" value="1"/>
</dbReference>
<keyword evidence="7 9" id="KW-0411">Iron-sulfur</keyword>
<feature type="binding site" evidence="9">
    <location>
        <position position="62"/>
    </location>
    <ligand>
        <name>[4Fe-4S] cluster</name>
        <dbReference type="ChEBI" id="CHEBI:49883"/>
        <label>2</label>
        <note>4Fe-4S-S-AdoMet</note>
    </ligand>
</feature>
<dbReference type="GO" id="GO:0046872">
    <property type="term" value="F:metal ion binding"/>
    <property type="evidence" value="ECO:0007669"/>
    <property type="project" value="UniProtKB-KW"/>
</dbReference>
<protein>
    <recommendedName>
        <fullName evidence="9">Lipoyl synthase</fullName>
        <ecNumber evidence="9">2.8.1.8</ecNumber>
    </recommendedName>
    <alternativeName>
        <fullName evidence="9">Lip-syn</fullName>
        <shortName evidence="9">LS</shortName>
    </alternativeName>
    <alternativeName>
        <fullName evidence="9">Lipoate synthase</fullName>
    </alternativeName>
    <alternativeName>
        <fullName evidence="9">Lipoic acid synthase</fullName>
    </alternativeName>
    <alternativeName>
        <fullName evidence="9">Sulfur insertion protein LipA</fullName>
    </alternativeName>
</protein>
<dbReference type="STRING" id="123214.PERMA_0907"/>
<comment type="catalytic activity">
    <reaction evidence="8 9">
        <text>[[Fe-S] cluster scaffold protein carrying a second [4Fe-4S](2+) cluster] + N(6)-octanoyl-L-lysyl-[protein] + 2 oxidized [2Fe-2S]-[ferredoxin] + 2 S-adenosyl-L-methionine + 4 H(+) = [[Fe-S] cluster scaffold protein] + N(6)-[(R)-dihydrolipoyl]-L-lysyl-[protein] + 4 Fe(3+) + 2 hydrogen sulfide + 2 5'-deoxyadenosine + 2 L-methionine + 2 reduced [2Fe-2S]-[ferredoxin]</text>
        <dbReference type="Rhea" id="RHEA:16585"/>
        <dbReference type="Rhea" id="RHEA-COMP:9928"/>
        <dbReference type="Rhea" id="RHEA-COMP:10000"/>
        <dbReference type="Rhea" id="RHEA-COMP:10001"/>
        <dbReference type="Rhea" id="RHEA-COMP:10475"/>
        <dbReference type="Rhea" id="RHEA-COMP:14568"/>
        <dbReference type="Rhea" id="RHEA-COMP:14569"/>
        <dbReference type="ChEBI" id="CHEBI:15378"/>
        <dbReference type="ChEBI" id="CHEBI:17319"/>
        <dbReference type="ChEBI" id="CHEBI:29034"/>
        <dbReference type="ChEBI" id="CHEBI:29919"/>
        <dbReference type="ChEBI" id="CHEBI:33722"/>
        <dbReference type="ChEBI" id="CHEBI:33737"/>
        <dbReference type="ChEBI" id="CHEBI:33738"/>
        <dbReference type="ChEBI" id="CHEBI:57844"/>
        <dbReference type="ChEBI" id="CHEBI:59789"/>
        <dbReference type="ChEBI" id="CHEBI:78809"/>
        <dbReference type="ChEBI" id="CHEBI:83100"/>
        <dbReference type="EC" id="2.8.1.8"/>
    </reaction>
</comment>
<keyword evidence="12" id="KW-1185">Reference proteome</keyword>
<dbReference type="SFLD" id="SFLDS00029">
    <property type="entry name" value="Radical_SAM"/>
    <property type="match status" value="1"/>
</dbReference>
<dbReference type="SMART" id="SM00729">
    <property type="entry name" value="Elp3"/>
    <property type="match status" value="1"/>
</dbReference>
<dbReference type="GO" id="GO:0005737">
    <property type="term" value="C:cytoplasm"/>
    <property type="evidence" value="ECO:0007669"/>
    <property type="project" value="UniProtKB-SubCell"/>
</dbReference>
<feature type="binding site" evidence="9">
    <location>
        <position position="29"/>
    </location>
    <ligand>
        <name>[4Fe-4S] cluster</name>
        <dbReference type="ChEBI" id="CHEBI:49883"/>
        <label>1</label>
    </ligand>
</feature>
<dbReference type="PaxDb" id="123214-PERMA_0907"/>
<dbReference type="PANTHER" id="PTHR10949">
    <property type="entry name" value="LIPOYL SYNTHASE"/>
    <property type="match status" value="1"/>
</dbReference>
<dbReference type="PANTHER" id="PTHR10949:SF0">
    <property type="entry name" value="LIPOYL SYNTHASE, MITOCHONDRIAL"/>
    <property type="match status" value="1"/>
</dbReference>
<dbReference type="PIRSF" id="PIRSF005963">
    <property type="entry name" value="Lipoyl_synth"/>
    <property type="match status" value="1"/>
</dbReference>
<comment type="subcellular location">
    <subcellularLocation>
        <location evidence="9">Cytoplasm</location>
    </subcellularLocation>
</comment>
<dbReference type="NCBIfam" id="NF009544">
    <property type="entry name" value="PRK12928.1"/>
    <property type="match status" value="1"/>
</dbReference>
<feature type="binding site" evidence="9">
    <location>
        <position position="55"/>
    </location>
    <ligand>
        <name>[4Fe-4S] cluster</name>
        <dbReference type="ChEBI" id="CHEBI:49883"/>
        <label>2</label>
        <note>4Fe-4S-S-AdoMet</note>
    </ligand>
</feature>
<dbReference type="EMBL" id="CP001230">
    <property type="protein sequence ID" value="ACO04008.1"/>
    <property type="molecule type" value="Genomic_DNA"/>
</dbReference>
<proteinExistence type="inferred from homology"/>
<keyword evidence="1 9" id="KW-0004">4Fe-4S</keyword>
<accession>C0QPU7</accession>
<feature type="binding site" evidence="9">
    <location>
        <position position="40"/>
    </location>
    <ligand>
        <name>[4Fe-4S] cluster</name>
        <dbReference type="ChEBI" id="CHEBI:49883"/>
        <label>1</label>
    </ligand>
</feature>
<dbReference type="GO" id="GO:0009249">
    <property type="term" value="P:protein lipoylation"/>
    <property type="evidence" value="ECO:0007669"/>
    <property type="project" value="UniProtKB-UniRule"/>
</dbReference>
<dbReference type="FunFam" id="3.20.20.70:FF:000040">
    <property type="entry name" value="Lipoyl synthase"/>
    <property type="match status" value="1"/>
</dbReference>
<feature type="domain" description="Radical SAM core" evidence="10">
    <location>
        <begin position="41"/>
        <end position="257"/>
    </location>
</feature>
<evidence type="ECO:0000256" key="2">
    <source>
        <dbReference type="ARBA" id="ARBA00022490"/>
    </source>
</evidence>
<keyword evidence="5 9" id="KW-0479">Metal-binding</keyword>
<evidence type="ECO:0000256" key="3">
    <source>
        <dbReference type="ARBA" id="ARBA00022679"/>
    </source>
</evidence>
<dbReference type="InterPro" id="IPR007197">
    <property type="entry name" value="rSAM"/>
</dbReference>
<keyword evidence="4 9" id="KW-0949">S-adenosyl-L-methionine</keyword>
<comment type="function">
    <text evidence="9">Catalyzes the radical-mediated insertion of two sulfur atoms into the C-6 and C-8 positions of the octanoyl moiety bound to the lipoyl domains of lipoate-dependent enzymes, thereby converting the octanoylated domains into lipoylated derivatives.</text>
</comment>
<dbReference type="InterPro" id="IPR006638">
    <property type="entry name" value="Elp3/MiaA/NifB-like_rSAM"/>
</dbReference>
<dbReference type="Proteomes" id="UP000001366">
    <property type="component" value="Chromosome"/>
</dbReference>
<dbReference type="InterPro" id="IPR013785">
    <property type="entry name" value="Aldolase_TIM"/>
</dbReference>
<evidence type="ECO:0000313" key="12">
    <source>
        <dbReference type="Proteomes" id="UP000001366"/>
    </source>
</evidence>
<feature type="binding site" evidence="9">
    <location>
        <position position="59"/>
    </location>
    <ligand>
        <name>[4Fe-4S] cluster</name>
        <dbReference type="ChEBI" id="CHEBI:49883"/>
        <label>2</label>
        <note>4Fe-4S-S-AdoMet</note>
    </ligand>
</feature>
<dbReference type="SFLD" id="SFLDF00271">
    <property type="entry name" value="lipoyl_synthase"/>
    <property type="match status" value="1"/>
</dbReference>
<dbReference type="KEGG" id="pmx:PERMA_0907"/>
<dbReference type="CDD" id="cd01335">
    <property type="entry name" value="Radical_SAM"/>
    <property type="match status" value="1"/>
</dbReference>
<keyword evidence="3 9" id="KW-0808">Transferase</keyword>
<evidence type="ECO:0000256" key="9">
    <source>
        <dbReference type="HAMAP-Rule" id="MF_00206"/>
    </source>
</evidence>